<protein>
    <submittedName>
        <fullName evidence="2">Uncharacterized protein</fullName>
    </submittedName>
</protein>
<dbReference type="InterPro" id="IPR036388">
    <property type="entry name" value="WH-like_DNA-bd_sf"/>
</dbReference>
<evidence type="ECO:0000256" key="1">
    <source>
        <dbReference type="SAM" id="Coils"/>
    </source>
</evidence>
<dbReference type="AlphaFoldDB" id="A0ABD6B9B6"/>
<name>A0ABD6B9B6_9EURY</name>
<dbReference type="EMBL" id="JBHUDH010000205">
    <property type="protein sequence ID" value="MFD1527492.1"/>
    <property type="molecule type" value="Genomic_DNA"/>
</dbReference>
<accession>A0ABD6B9B6</accession>
<dbReference type="Gene3D" id="1.10.10.10">
    <property type="entry name" value="Winged helix-like DNA-binding domain superfamily/Winged helix DNA-binding domain"/>
    <property type="match status" value="1"/>
</dbReference>
<evidence type="ECO:0000313" key="2">
    <source>
        <dbReference type="EMBL" id="MFD1527492.1"/>
    </source>
</evidence>
<keyword evidence="3" id="KW-1185">Reference proteome</keyword>
<gene>
    <name evidence="2" type="ORF">ACFR9S_14495</name>
</gene>
<sequence length="155" mass="17585">MSILREELEEADALIEEAEGKLAAAAREIELVAEEHSTMNAHHDIEDGTITVTVDHQATVKKLNEQLPYPLRAKEKRGDIEIVDVKAEIESEELYNLKQLIRAIEEQFESGAPIKAVLQYAPEASYTKAEAEREIEKLKQKGEVYEPSRDRLRTT</sequence>
<feature type="coiled-coil region" evidence="1">
    <location>
        <begin position="1"/>
        <end position="35"/>
    </location>
</feature>
<reference evidence="2 3" key="1">
    <citation type="journal article" date="2019" name="Int. J. Syst. Evol. Microbiol.">
        <title>The Global Catalogue of Microorganisms (GCM) 10K type strain sequencing project: providing services to taxonomists for standard genome sequencing and annotation.</title>
        <authorList>
            <consortium name="The Broad Institute Genomics Platform"/>
            <consortium name="The Broad Institute Genome Sequencing Center for Infectious Disease"/>
            <person name="Wu L."/>
            <person name="Ma J."/>
        </authorList>
    </citation>
    <scope>NUCLEOTIDE SEQUENCE [LARGE SCALE GENOMIC DNA]</scope>
    <source>
        <strain evidence="2 3">CGMCC 1.12285</strain>
    </source>
</reference>
<feature type="coiled-coil region" evidence="1">
    <location>
        <begin position="87"/>
        <end position="141"/>
    </location>
</feature>
<evidence type="ECO:0000313" key="3">
    <source>
        <dbReference type="Proteomes" id="UP001597111"/>
    </source>
</evidence>
<organism evidence="2 3">
    <name type="scientific">Halolamina salina</name>
    <dbReference type="NCBI Taxonomy" id="1220023"/>
    <lineage>
        <taxon>Archaea</taxon>
        <taxon>Methanobacteriati</taxon>
        <taxon>Methanobacteriota</taxon>
        <taxon>Stenosarchaea group</taxon>
        <taxon>Halobacteria</taxon>
        <taxon>Halobacteriales</taxon>
        <taxon>Haloferacaceae</taxon>
    </lineage>
</organism>
<dbReference type="Proteomes" id="UP001597111">
    <property type="component" value="Unassembled WGS sequence"/>
</dbReference>
<proteinExistence type="predicted"/>
<dbReference type="RefSeq" id="WP_049991488.1">
    <property type="nucleotide sequence ID" value="NZ_JBHUDH010000205.1"/>
</dbReference>
<keyword evidence="1" id="KW-0175">Coiled coil</keyword>
<comment type="caution">
    <text evidence="2">The sequence shown here is derived from an EMBL/GenBank/DDBJ whole genome shotgun (WGS) entry which is preliminary data.</text>
</comment>